<comment type="caution">
    <text evidence="1">The sequence shown here is derived from an EMBL/GenBank/DDBJ whole genome shotgun (WGS) entry which is preliminary data.</text>
</comment>
<organism evidence="1 2">
    <name type="scientific">Enterococcus cecorum</name>
    <dbReference type="NCBI Taxonomy" id="44008"/>
    <lineage>
        <taxon>Bacteria</taxon>
        <taxon>Bacillati</taxon>
        <taxon>Bacillota</taxon>
        <taxon>Bacilli</taxon>
        <taxon>Lactobacillales</taxon>
        <taxon>Enterococcaceae</taxon>
        <taxon>Enterococcus</taxon>
    </lineage>
</organism>
<dbReference type="Proteomes" id="UP000196074">
    <property type="component" value="Unassembled WGS sequence"/>
</dbReference>
<dbReference type="AlphaFoldDB" id="A0A1Y4QST1"/>
<proteinExistence type="predicted"/>
<evidence type="ECO:0000313" key="2">
    <source>
        <dbReference type="Proteomes" id="UP000196074"/>
    </source>
</evidence>
<reference evidence="2" key="1">
    <citation type="submission" date="2017-04" db="EMBL/GenBank/DDBJ databases">
        <title>Function of individual gut microbiota members based on whole genome sequencing of pure cultures obtained from chicken caecum.</title>
        <authorList>
            <person name="Medvecky M."/>
            <person name="Cejkova D."/>
            <person name="Polansky O."/>
            <person name="Karasova D."/>
            <person name="Kubasova T."/>
            <person name="Cizek A."/>
            <person name="Rychlik I."/>
        </authorList>
    </citation>
    <scope>NUCLEOTIDE SEQUENCE [LARGE SCALE GENOMIC DNA]</scope>
    <source>
        <strain evidence="2">An144</strain>
    </source>
</reference>
<dbReference type="EMBL" id="NFLC01000040">
    <property type="protein sequence ID" value="OUQ07981.1"/>
    <property type="molecule type" value="Genomic_DNA"/>
</dbReference>
<protein>
    <submittedName>
        <fullName evidence="1">Uncharacterized protein</fullName>
    </submittedName>
</protein>
<name>A0A1Y4QST1_9ENTE</name>
<sequence>MQGEMIRVEDLKTIEATAKLFDRSRWRIINGWAKKFTTIFDKGKPIEVYYAEKSVEEIFPEIRILFDKRDRVIAQRSSTKAALRVSVQGNWKSRIKVSNHLKPKRLSAETKTKAYNHLKSLKIVD</sequence>
<accession>A0A1Y4QST1</accession>
<evidence type="ECO:0000313" key="1">
    <source>
        <dbReference type="EMBL" id="OUQ07981.1"/>
    </source>
</evidence>
<dbReference type="RefSeq" id="WP_087216225.1">
    <property type="nucleotide sequence ID" value="NZ_NFLC01000040.1"/>
</dbReference>
<gene>
    <name evidence="1" type="ORF">B5E88_11765</name>
</gene>